<feature type="transmembrane region" description="Helical" evidence="1">
    <location>
        <begin position="107"/>
        <end position="132"/>
    </location>
</feature>
<keyword evidence="1" id="KW-0812">Transmembrane</keyword>
<dbReference type="Pfam" id="PF04854">
    <property type="entry name" value="DUF624"/>
    <property type="match status" value="1"/>
</dbReference>
<evidence type="ECO:0000313" key="2">
    <source>
        <dbReference type="EMBL" id="UOQ43203.1"/>
    </source>
</evidence>
<dbReference type="InterPro" id="IPR006938">
    <property type="entry name" value="DUF624"/>
</dbReference>
<feature type="transmembrane region" description="Helical" evidence="1">
    <location>
        <begin position="153"/>
        <end position="173"/>
    </location>
</feature>
<feature type="transmembrane region" description="Helical" evidence="1">
    <location>
        <begin position="179"/>
        <end position="197"/>
    </location>
</feature>
<dbReference type="RefSeq" id="WP_244708562.1">
    <property type="nucleotide sequence ID" value="NZ_CP095073.1"/>
</dbReference>
<accession>A0ABY4EH47</accession>
<name>A0ABY4EH47_9BACI</name>
<feature type="transmembrane region" description="Helical" evidence="1">
    <location>
        <begin position="20"/>
        <end position="47"/>
    </location>
</feature>
<gene>
    <name evidence="2" type="ORF">MUN89_14830</name>
</gene>
<dbReference type="EMBL" id="CP095073">
    <property type="protein sequence ID" value="UOQ43203.1"/>
    <property type="molecule type" value="Genomic_DNA"/>
</dbReference>
<organism evidence="2 3">
    <name type="scientific">Halobacillus salinarum</name>
    <dbReference type="NCBI Taxonomy" id="2932257"/>
    <lineage>
        <taxon>Bacteria</taxon>
        <taxon>Bacillati</taxon>
        <taxon>Bacillota</taxon>
        <taxon>Bacilli</taxon>
        <taxon>Bacillales</taxon>
        <taxon>Bacillaceae</taxon>
        <taxon>Halobacillus</taxon>
    </lineage>
</organism>
<feature type="transmembrane region" description="Helical" evidence="1">
    <location>
        <begin position="77"/>
        <end position="95"/>
    </location>
</feature>
<keyword evidence="1" id="KW-0472">Membrane</keyword>
<dbReference type="Proteomes" id="UP000831787">
    <property type="component" value="Chromosome"/>
</dbReference>
<evidence type="ECO:0000313" key="3">
    <source>
        <dbReference type="Proteomes" id="UP000831787"/>
    </source>
</evidence>
<evidence type="ECO:0000256" key="1">
    <source>
        <dbReference type="SAM" id="Phobius"/>
    </source>
</evidence>
<keyword evidence="3" id="KW-1185">Reference proteome</keyword>
<reference evidence="2 3" key="1">
    <citation type="submission" date="2022-04" db="EMBL/GenBank/DDBJ databases">
        <title>Halobacillus sp. isolated from saltern.</title>
        <authorList>
            <person name="Won M."/>
            <person name="Lee C.-M."/>
            <person name="Woen H.-Y."/>
            <person name="Kwon S.-W."/>
        </authorList>
    </citation>
    <scope>NUCLEOTIDE SEQUENCE [LARGE SCALE GENOMIC DNA]</scope>
    <source>
        <strain evidence="2 3">SSBR10-3</strain>
    </source>
</reference>
<proteinExistence type="predicted"/>
<protein>
    <submittedName>
        <fullName evidence="2">DUF624 domain-containing protein</fullName>
    </submittedName>
</protein>
<sequence>MNEKIVNSLDLLLTWVVRLAAVNLLWIGFTLGGLVVVGIFPSTVAALGVSRKWIMGETEIRVWETFRKIYQEEFASANKLGWLLFLTGGLLFLNYKMLQNANGQIVLFIPIAFYLLVFIYFLAVLWSFPLLTHFKGGVLNHIKNALIIGFSKLPISLMQIVLLFGLAYVSLLYPSVIPFFTFSVCSFLWMWQSVHVFKKLEVKLQKT</sequence>
<keyword evidence="1" id="KW-1133">Transmembrane helix</keyword>